<protein>
    <submittedName>
        <fullName evidence="4 5">Zinc finger BED domain-containing protein RICESLEEPER 2</fullName>
    </submittedName>
</protein>
<evidence type="ECO:0000313" key="4">
    <source>
        <dbReference type="RefSeq" id="XP_019710803.1"/>
    </source>
</evidence>
<dbReference type="Pfam" id="PF14372">
    <property type="entry name" value="hAT-like_RNase-H"/>
    <property type="match status" value="1"/>
</dbReference>
<sequence length="306" mass="35053">MLATAVEFKEVFPRFKDREPHYDCCPSLEDWEKVEKVCSILEVFWTATHIISGSEYPTSNLFLNEVYKVKVLLDKNIQDENDFIRALVRKLKQKFDKYWGERNLLMAIAAILDPRCKIRVIEFCFPKIYAPYDAQANIAKVREALYDLYGEYVTMHYSSEGEKSMDNQVAGSSSGPDGYVEASSSGWSEFSDYLRMVEIVLPHKSNIGIYLEEGCYICDSNSDKFVALEWWKVNTLKYRMLSKTACDILAISISIVASKDTFSAGTRVIDAYRASLSPDTVQVLMYAGDWCRNIHGVKKNNKISFK</sequence>
<feature type="domain" description="hAT-like transposase RNase-H fold" evidence="2">
    <location>
        <begin position="52"/>
        <end position="152"/>
    </location>
</feature>
<reference evidence="4 5" key="1">
    <citation type="submission" date="2025-04" db="UniProtKB">
        <authorList>
            <consortium name="RefSeq"/>
        </authorList>
    </citation>
    <scope>IDENTIFICATION</scope>
</reference>
<accession>A0A6J0PRZ0</accession>
<dbReference type="PANTHER" id="PTHR23272">
    <property type="entry name" value="BED FINGER-RELATED"/>
    <property type="match status" value="1"/>
</dbReference>
<evidence type="ECO:0000313" key="9">
    <source>
        <dbReference type="RefSeq" id="XP_029124186.1"/>
    </source>
</evidence>
<dbReference type="InterPro" id="IPR025525">
    <property type="entry name" value="hAT-like_transposase_RNase-H"/>
</dbReference>
<dbReference type="InterPro" id="IPR012337">
    <property type="entry name" value="RNaseH-like_sf"/>
</dbReference>
<evidence type="ECO:0000313" key="3">
    <source>
        <dbReference type="Proteomes" id="UP000504607"/>
    </source>
</evidence>
<evidence type="ECO:0000313" key="13">
    <source>
        <dbReference type="RefSeq" id="XP_029124190.1"/>
    </source>
</evidence>
<evidence type="ECO:0000313" key="12">
    <source>
        <dbReference type="RefSeq" id="XP_029124189.1"/>
    </source>
</evidence>
<organism evidence="3 5">
    <name type="scientific">Elaeis guineensis var. tenera</name>
    <name type="common">Oil palm</name>
    <dbReference type="NCBI Taxonomy" id="51953"/>
    <lineage>
        <taxon>Eukaryota</taxon>
        <taxon>Viridiplantae</taxon>
        <taxon>Streptophyta</taxon>
        <taxon>Embryophyta</taxon>
        <taxon>Tracheophyta</taxon>
        <taxon>Spermatophyta</taxon>
        <taxon>Magnoliopsida</taxon>
        <taxon>Liliopsida</taxon>
        <taxon>Arecaceae</taxon>
        <taxon>Arecoideae</taxon>
        <taxon>Cocoseae</taxon>
        <taxon>Elaeidinae</taxon>
        <taxon>Elaeis</taxon>
    </lineage>
</organism>
<evidence type="ECO:0000313" key="7">
    <source>
        <dbReference type="RefSeq" id="XP_029124184.1"/>
    </source>
</evidence>
<feature type="domain" description="HAT C-terminal dimerisation" evidence="1">
    <location>
        <begin position="210"/>
        <end position="290"/>
    </location>
</feature>
<evidence type="ECO:0000259" key="2">
    <source>
        <dbReference type="Pfam" id="PF14372"/>
    </source>
</evidence>
<dbReference type="Proteomes" id="UP000504607">
    <property type="component" value="Chromosome 15"/>
</dbReference>
<dbReference type="RefSeq" id="XP_019710809.1">
    <property type="nucleotide sequence ID" value="XM_019855250.2"/>
</dbReference>
<evidence type="ECO:0000259" key="1">
    <source>
        <dbReference type="Pfam" id="PF05699"/>
    </source>
</evidence>
<keyword evidence="3" id="KW-1185">Reference proteome</keyword>
<dbReference type="KEGG" id="egu:105057998"/>
<dbReference type="RefSeq" id="XP_029124186.1">
    <property type="nucleotide sequence ID" value="XM_029268353.1"/>
</dbReference>
<dbReference type="PANTHER" id="PTHR23272:SF183">
    <property type="entry name" value="ZINC FINGER BED DOMAIN-CONTAINING PROTEIN RICESLEEPER 1-LIKE"/>
    <property type="match status" value="1"/>
</dbReference>
<name>A0A6J0PRZ0_ELAGV</name>
<dbReference type="RefSeq" id="XP_019710807.1">
    <property type="nucleotide sequence ID" value="XM_019855248.2"/>
</dbReference>
<dbReference type="InterPro" id="IPR008906">
    <property type="entry name" value="HATC_C_dom"/>
</dbReference>
<dbReference type="AlphaFoldDB" id="A0A6J0PRZ0"/>
<dbReference type="RefSeq" id="XP_029124188.1">
    <property type="nucleotide sequence ID" value="XM_029268355.1"/>
</dbReference>
<dbReference type="OrthoDB" id="2610923at2759"/>
<gene>
    <name evidence="4 5 6 7 8 9 10 11 12 13" type="primary">LOC105057998</name>
</gene>
<dbReference type="GO" id="GO:0046983">
    <property type="term" value="F:protein dimerization activity"/>
    <property type="evidence" value="ECO:0007669"/>
    <property type="project" value="InterPro"/>
</dbReference>
<dbReference type="RefSeq" id="XP_029124184.1">
    <property type="nucleotide sequence ID" value="XM_029268351.1"/>
</dbReference>
<evidence type="ECO:0000313" key="6">
    <source>
        <dbReference type="RefSeq" id="XP_019710809.1"/>
    </source>
</evidence>
<dbReference type="RefSeq" id="XP_019710803.1">
    <property type="nucleotide sequence ID" value="XM_019855244.2"/>
</dbReference>
<proteinExistence type="predicted"/>
<dbReference type="SUPFAM" id="SSF53098">
    <property type="entry name" value="Ribonuclease H-like"/>
    <property type="match status" value="1"/>
</dbReference>
<evidence type="ECO:0000313" key="5">
    <source>
        <dbReference type="RefSeq" id="XP_019710807.1"/>
    </source>
</evidence>
<evidence type="ECO:0000313" key="10">
    <source>
        <dbReference type="RefSeq" id="XP_029124187.1"/>
    </source>
</evidence>
<dbReference type="RefSeq" id="XP_029124187.1">
    <property type="nucleotide sequence ID" value="XM_029268354.1"/>
</dbReference>
<dbReference type="RefSeq" id="XP_029124190.1">
    <property type="nucleotide sequence ID" value="XM_029268357.1"/>
</dbReference>
<evidence type="ECO:0000313" key="8">
    <source>
        <dbReference type="RefSeq" id="XP_029124185.1"/>
    </source>
</evidence>
<dbReference type="GO" id="GO:0003677">
    <property type="term" value="F:DNA binding"/>
    <property type="evidence" value="ECO:0007669"/>
    <property type="project" value="InterPro"/>
</dbReference>
<dbReference type="GeneID" id="105057998"/>
<dbReference type="RefSeq" id="XP_029124189.1">
    <property type="nucleotide sequence ID" value="XM_029268356.1"/>
</dbReference>
<dbReference type="RefSeq" id="XP_029124185.1">
    <property type="nucleotide sequence ID" value="XM_029268352.1"/>
</dbReference>
<dbReference type="Pfam" id="PF05699">
    <property type="entry name" value="Dimer_Tnp_hAT"/>
    <property type="match status" value="1"/>
</dbReference>
<evidence type="ECO:0000313" key="11">
    <source>
        <dbReference type="RefSeq" id="XP_029124188.1"/>
    </source>
</evidence>